<evidence type="ECO:0000313" key="2">
    <source>
        <dbReference type="Proteomes" id="UP000322873"/>
    </source>
</evidence>
<reference evidence="1 2" key="1">
    <citation type="submission" date="2019-06" db="EMBL/GenBank/DDBJ databases">
        <title>Genome Sequence of the Brown Rot Fungal Pathogen Monilinia fructicola.</title>
        <authorList>
            <person name="De Miccolis Angelini R.M."/>
            <person name="Landi L."/>
            <person name="Abate D."/>
            <person name="Pollastro S."/>
            <person name="Romanazzi G."/>
            <person name="Faretra F."/>
        </authorList>
    </citation>
    <scope>NUCLEOTIDE SEQUENCE [LARGE SCALE GENOMIC DNA]</scope>
    <source>
        <strain evidence="1 2">Mfrc123</strain>
    </source>
</reference>
<comment type="caution">
    <text evidence="1">The sequence shown here is derived from an EMBL/GenBank/DDBJ whole genome shotgun (WGS) entry which is preliminary data.</text>
</comment>
<evidence type="ECO:0000313" key="1">
    <source>
        <dbReference type="EMBL" id="KAA8574811.1"/>
    </source>
</evidence>
<name>A0A5M9JZY2_MONFR</name>
<proteinExistence type="predicted"/>
<accession>A0A5M9JZY2</accession>
<protein>
    <submittedName>
        <fullName evidence="1">Uncharacterized protein</fullName>
    </submittedName>
</protein>
<dbReference type="AlphaFoldDB" id="A0A5M9JZY2"/>
<gene>
    <name evidence="1" type="ORF">EYC84_004058</name>
</gene>
<dbReference type="EMBL" id="VICG01000002">
    <property type="protein sequence ID" value="KAA8574811.1"/>
    <property type="molecule type" value="Genomic_DNA"/>
</dbReference>
<organism evidence="1 2">
    <name type="scientific">Monilinia fructicola</name>
    <name type="common">Brown rot fungus</name>
    <name type="synonym">Ciboria fructicola</name>
    <dbReference type="NCBI Taxonomy" id="38448"/>
    <lineage>
        <taxon>Eukaryota</taxon>
        <taxon>Fungi</taxon>
        <taxon>Dikarya</taxon>
        <taxon>Ascomycota</taxon>
        <taxon>Pezizomycotina</taxon>
        <taxon>Leotiomycetes</taxon>
        <taxon>Helotiales</taxon>
        <taxon>Sclerotiniaceae</taxon>
        <taxon>Monilinia</taxon>
    </lineage>
</organism>
<keyword evidence="2" id="KW-1185">Reference proteome</keyword>
<dbReference type="VEuPathDB" id="FungiDB:MFRU_002g04880"/>
<dbReference type="Proteomes" id="UP000322873">
    <property type="component" value="Unassembled WGS sequence"/>
</dbReference>
<sequence>MHGVHSPPKNEYNRNSQHDLIYYVFILFRRRKHGLLCFWATSVERSLQKYDMPSHRSSSSRISVHGPDYNSSEYPTFQQHLRNQDAAVDLIAERAASIPWIGPPKGGFVVNENGYSRPYVNATIFAKADTFGKATIAFECAASIDSLAAGDILNSRIRRG</sequence>